<sequence>MVKWLKWLAAAGVLGVLLLAGVAVALQHWLRTEDFRARVEKEAAAALGVPLKLGRLSVDLFPVPAVAVDQVRLQTKPSALSVERVEARPRWAALLMGRLEIKTLVVRQAVLPQTGIAALTAVMQKKDKDKGKKPEPAAPGKPLVLPQSVLLDNITWIDEKGQPITIDAKADLTDDGLLDSASFKVVAGRFEGTHGEIKQEGKEWPVEIAIGGGHVKGKLQLQPGKAAGLQLLTGQLTTENVEVSALTAPSKPLTGKLQAQTTLRSEYKDPGQIVDVLQTSTHFTVRNAELQGIDLARAVQTVGLSRGGSTRLDTLAGQVNTQGKTVHLTNLVATSGSLSATGNVTLAANKSLSGRVAVDLAHGALGVPLAVGGTLDEPSVTLTSAALAGSAVGAATTSIGDKIGNGLRGLFGK</sequence>
<proteinExistence type="predicted"/>
<dbReference type="PANTHER" id="PTHR30441:SF4">
    <property type="entry name" value="PROTEIN ASMA"/>
    <property type="match status" value="1"/>
</dbReference>
<dbReference type="EMBL" id="JABBFX010000001">
    <property type="protein sequence ID" value="NML42472.1"/>
    <property type="molecule type" value="Genomic_DNA"/>
</dbReference>
<evidence type="ECO:0000259" key="1">
    <source>
        <dbReference type="Pfam" id="PF05170"/>
    </source>
</evidence>
<dbReference type="InterPro" id="IPR007844">
    <property type="entry name" value="AsmA"/>
</dbReference>
<protein>
    <submittedName>
        <fullName evidence="2">AsmA family protein</fullName>
    </submittedName>
</protein>
<evidence type="ECO:0000313" key="2">
    <source>
        <dbReference type="EMBL" id="NML42472.1"/>
    </source>
</evidence>
<evidence type="ECO:0000313" key="3">
    <source>
        <dbReference type="Proteomes" id="UP000541185"/>
    </source>
</evidence>
<dbReference type="InterPro" id="IPR052894">
    <property type="entry name" value="AsmA-related"/>
</dbReference>
<dbReference type="PANTHER" id="PTHR30441">
    <property type="entry name" value="DUF748 DOMAIN-CONTAINING PROTEIN"/>
    <property type="match status" value="1"/>
</dbReference>
<dbReference type="GO" id="GO:0090313">
    <property type="term" value="P:regulation of protein targeting to membrane"/>
    <property type="evidence" value="ECO:0007669"/>
    <property type="project" value="TreeGrafter"/>
</dbReference>
<comment type="caution">
    <text evidence="2">The sequence shown here is derived from an EMBL/GenBank/DDBJ whole genome shotgun (WGS) entry which is preliminary data.</text>
</comment>
<dbReference type="GO" id="GO:0005886">
    <property type="term" value="C:plasma membrane"/>
    <property type="evidence" value="ECO:0007669"/>
    <property type="project" value="TreeGrafter"/>
</dbReference>
<dbReference type="Proteomes" id="UP000541185">
    <property type="component" value="Unassembled WGS sequence"/>
</dbReference>
<dbReference type="Pfam" id="PF05170">
    <property type="entry name" value="AsmA"/>
    <property type="match status" value="1"/>
</dbReference>
<organism evidence="2 3">
    <name type="scientific">Ramlibacter agri</name>
    <dbReference type="NCBI Taxonomy" id="2728837"/>
    <lineage>
        <taxon>Bacteria</taxon>
        <taxon>Pseudomonadati</taxon>
        <taxon>Pseudomonadota</taxon>
        <taxon>Betaproteobacteria</taxon>
        <taxon>Burkholderiales</taxon>
        <taxon>Comamonadaceae</taxon>
        <taxon>Ramlibacter</taxon>
    </lineage>
</organism>
<dbReference type="AlphaFoldDB" id="A0A848GYV3"/>
<feature type="domain" description="AsmA" evidence="1">
    <location>
        <begin position="1"/>
        <end position="127"/>
    </location>
</feature>
<gene>
    <name evidence="2" type="ORF">HHL11_01840</name>
</gene>
<dbReference type="RefSeq" id="WP_169416679.1">
    <property type="nucleotide sequence ID" value="NZ_JABBFX010000001.1"/>
</dbReference>
<accession>A0A848GYV3</accession>
<keyword evidence="3" id="KW-1185">Reference proteome</keyword>
<reference evidence="2 3" key="1">
    <citation type="submission" date="2020-04" db="EMBL/GenBank/DDBJ databases">
        <title>Ramlibacter sp. G-1-2-2 isolated from soil.</title>
        <authorList>
            <person name="Dahal R.H."/>
        </authorList>
    </citation>
    <scope>NUCLEOTIDE SEQUENCE [LARGE SCALE GENOMIC DNA]</scope>
    <source>
        <strain evidence="2 3">G-1-2-2</strain>
    </source>
</reference>
<name>A0A848GYV3_9BURK</name>